<evidence type="ECO:0000313" key="2">
    <source>
        <dbReference type="Proteomes" id="UP001597525"/>
    </source>
</evidence>
<evidence type="ECO:0000313" key="1">
    <source>
        <dbReference type="EMBL" id="MFD2968683.1"/>
    </source>
</evidence>
<name>A0ABW6BJE6_9SPHI</name>
<accession>A0ABW6BJE6</accession>
<sequence length="90" mass="10530">MIAFTQHNLGKLEELFADFGYRVRYEKGSFRTGACVLQHTKVIMVNKFSNLEVRIQSLMQLLREMEVDATVLDDKKKEFYRTIKKVEAAL</sequence>
<comment type="caution">
    <text evidence="1">The sequence shown here is derived from an EMBL/GenBank/DDBJ whole genome shotgun (WGS) entry which is preliminary data.</text>
</comment>
<dbReference type="EMBL" id="JBHUPB010000009">
    <property type="protein sequence ID" value="MFD2968683.1"/>
    <property type="molecule type" value="Genomic_DNA"/>
</dbReference>
<reference evidence="2" key="1">
    <citation type="journal article" date="2019" name="Int. J. Syst. Evol. Microbiol.">
        <title>The Global Catalogue of Microorganisms (GCM) 10K type strain sequencing project: providing services to taxonomists for standard genome sequencing and annotation.</title>
        <authorList>
            <consortium name="The Broad Institute Genomics Platform"/>
            <consortium name="The Broad Institute Genome Sequencing Center for Infectious Disease"/>
            <person name="Wu L."/>
            <person name="Ma J."/>
        </authorList>
    </citation>
    <scope>NUCLEOTIDE SEQUENCE [LARGE SCALE GENOMIC DNA]</scope>
    <source>
        <strain evidence="2">KCTC 22814</strain>
    </source>
</reference>
<gene>
    <name evidence="1" type="ORF">ACFS7Y_14880</name>
</gene>
<keyword evidence="2" id="KW-1185">Reference proteome</keyword>
<protein>
    <submittedName>
        <fullName evidence="1">Uncharacterized protein</fullName>
    </submittedName>
</protein>
<organism evidence="1 2">
    <name type="scientific">Sphingobacterium bambusae</name>
    <dbReference type="NCBI Taxonomy" id="662858"/>
    <lineage>
        <taxon>Bacteria</taxon>
        <taxon>Pseudomonadati</taxon>
        <taxon>Bacteroidota</taxon>
        <taxon>Sphingobacteriia</taxon>
        <taxon>Sphingobacteriales</taxon>
        <taxon>Sphingobacteriaceae</taxon>
        <taxon>Sphingobacterium</taxon>
    </lineage>
</organism>
<proteinExistence type="predicted"/>
<dbReference type="Proteomes" id="UP001597525">
    <property type="component" value="Unassembled WGS sequence"/>
</dbReference>
<dbReference type="RefSeq" id="WP_320185348.1">
    <property type="nucleotide sequence ID" value="NZ_CP138332.1"/>
</dbReference>